<reference evidence="2 3" key="1">
    <citation type="submission" date="2021-10" db="EMBL/GenBank/DDBJ databases">
        <title>Anaerobic single-cell dispensing facilitates the cultivation of human gut bacteria.</title>
        <authorList>
            <person name="Afrizal A."/>
        </authorList>
    </citation>
    <scope>NUCLEOTIDE SEQUENCE [LARGE SCALE GENOMIC DNA]</scope>
    <source>
        <strain evidence="2 3">CLA-AA-H273</strain>
    </source>
</reference>
<evidence type="ECO:0000256" key="1">
    <source>
        <dbReference type="SAM" id="SignalP"/>
    </source>
</evidence>
<comment type="caution">
    <text evidence="2">The sequence shown here is derived from an EMBL/GenBank/DDBJ whole genome shotgun (WGS) entry which is preliminary data.</text>
</comment>
<dbReference type="AlphaFoldDB" id="A0AAE3D7V4"/>
<dbReference type="Gene3D" id="2.30.30.40">
    <property type="entry name" value="SH3 Domains"/>
    <property type="match status" value="1"/>
</dbReference>
<keyword evidence="1" id="KW-0732">Signal</keyword>
<name>A0AAE3D7V4_9FIRM</name>
<dbReference type="RefSeq" id="WP_227733357.1">
    <property type="nucleotide sequence ID" value="NZ_JAJEPV010000022.1"/>
</dbReference>
<evidence type="ECO:0008006" key="4">
    <source>
        <dbReference type="Google" id="ProtNLM"/>
    </source>
</evidence>
<proteinExistence type="predicted"/>
<protein>
    <recommendedName>
        <fullName evidence="4">Beta-N-acetylglucosaminidase</fullName>
    </recommendedName>
</protein>
<accession>A0AAE3D7V4</accession>
<feature type="chain" id="PRO_5041937687" description="Beta-N-acetylglucosaminidase" evidence="1">
    <location>
        <begin position="20"/>
        <end position="702"/>
    </location>
</feature>
<evidence type="ECO:0000313" key="3">
    <source>
        <dbReference type="Proteomes" id="UP001197795"/>
    </source>
</evidence>
<dbReference type="Proteomes" id="UP001197795">
    <property type="component" value="Unassembled WGS sequence"/>
</dbReference>
<gene>
    <name evidence="2" type="ORF">LKD75_09985</name>
</gene>
<dbReference type="EMBL" id="JAJEPV010000022">
    <property type="protein sequence ID" value="MCC2119912.1"/>
    <property type="molecule type" value="Genomic_DNA"/>
</dbReference>
<feature type="signal peptide" evidence="1">
    <location>
        <begin position="1"/>
        <end position="19"/>
    </location>
</feature>
<keyword evidence="3" id="KW-1185">Reference proteome</keyword>
<evidence type="ECO:0000313" key="2">
    <source>
        <dbReference type="EMBL" id="MCC2119912.1"/>
    </source>
</evidence>
<organism evidence="2 3">
    <name type="scientific">Waltera acetigignens</name>
    <dbReference type="NCBI Taxonomy" id="2981769"/>
    <lineage>
        <taxon>Bacteria</taxon>
        <taxon>Bacillati</taxon>
        <taxon>Bacillota</taxon>
        <taxon>Clostridia</taxon>
        <taxon>Lachnospirales</taxon>
        <taxon>Lachnospiraceae</taxon>
        <taxon>Waltera</taxon>
    </lineage>
</organism>
<sequence>MKRKLAFLGAILLAAFIFTYEGNTYQTHALDEEDQAWIEEARGALQNIVEDREVMALVYLCDDLTIRAEAAEDSTKVVTVPSGQMVEIRDVTVDEDYQVWEKVSAEVKGKVYEGYIPRDYLACSDERFLEWEELYGMNPGAAVMLAEENATGVYADIEQFPESYRPALQALKQKHPNWTFVRQNTGLDFQTVINNELQGGKSLVYKSYGDYCKEGQHSPNWYFASEDVLKLYMDPRNSLQENAIFQFEQLTYNASYHTEEAVKNFLEGTFMNSSQNAPETSMKFYHIFWSIGAEENRQVSPFHLAARVLQEQGEGTSPLISGTYPGYEHYYNYFNVGASGSTNEEVIRNGLNYAKDHDWHGAYYSILGGAEVISASYIRKGQDTLYLQKFNVSPTASNPVYTHQYMQNISAPTSEALSMKKLYESAGALENTFVFKIPVYENMPASPCPMPTSSTNVVLQVPSGYDASTIYVDGIAYTPQVRNNRRIVKLPNGNAQSAVVYRYNENGAPIGMYVWTLEYRNNAYVATEQPGLTDLLTYHGFSIRITGKAGIRFKTGISTDLRAQLLGNGVNGYHLKEYGTLVMNNANRTSYPMIKGGEKVISGLAYGTNANGTHQDSIYETVSGRYRFTSVLVGLPANQYKVEYAFRGYIILNKDGKDITIYGPVQARSIYALAQQVLNMGTYAQGSEADTFLRKLISDAQE</sequence>